<accession>A0ACA9RJG0</accession>
<feature type="non-terminal residue" evidence="1">
    <location>
        <position position="1"/>
    </location>
</feature>
<dbReference type="EMBL" id="CAJVPW010075290">
    <property type="protein sequence ID" value="CAG8796945.1"/>
    <property type="molecule type" value="Genomic_DNA"/>
</dbReference>
<evidence type="ECO:0000313" key="1">
    <source>
        <dbReference type="EMBL" id="CAG8796945.1"/>
    </source>
</evidence>
<dbReference type="Proteomes" id="UP000789366">
    <property type="component" value="Unassembled WGS sequence"/>
</dbReference>
<reference evidence="1" key="1">
    <citation type="submission" date="2021-06" db="EMBL/GenBank/DDBJ databases">
        <authorList>
            <person name="Kallberg Y."/>
            <person name="Tangrot J."/>
            <person name="Rosling A."/>
        </authorList>
    </citation>
    <scope>NUCLEOTIDE SEQUENCE</scope>
    <source>
        <strain evidence="1">28 12/20/2015</strain>
    </source>
</reference>
<evidence type="ECO:0000313" key="2">
    <source>
        <dbReference type="Proteomes" id="UP000789366"/>
    </source>
</evidence>
<feature type="non-terminal residue" evidence="1">
    <location>
        <position position="86"/>
    </location>
</feature>
<sequence length="86" mass="10426">AEKLAIANFKFSQHWLGRFLKRYDLSLRCKTNIAQKLPDDLENKLLKFQQFVIRLCQKNNYPLGMKRWIKYWNRMQPEGPHSKTML</sequence>
<organism evidence="1 2">
    <name type="scientific">Cetraspora pellucida</name>
    <dbReference type="NCBI Taxonomy" id="1433469"/>
    <lineage>
        <taxon>Eukaryota</taxon>
        <taxon>Fungi</taxon>
        <taxon>Fungi incertae sedis</taxon>
        <taxon>Mucoromycota</taxon>
        <taxon>Glomeromycotina</taxon>
        <taxon>Glomeromycetes</taxon>
        <taxon>Diversisporales</taxon>
        <taxon>Gigasporaceae</taxon>
        <taxon>Cetraspora</taxon>
    </lineage>
</organism>
<protein>
    <submittedName>
        <fullName evidence="1">15902_t:CDS:1</fullName>
    </submittedName>
</protein>
<gene>
    <name evidence="1" type="ORF">SPELUC_LOCUS17713</name>
</gene>
<name>A0ACA9RJG0_9GLOM</name>
<comment type="caution">
    <text evidence="1">The sequence shown here is derived from an EMBL/GenBank/DDBJ whole genome shotgun (WGS) entry which is preliminary data.</text>
</comment>
<keyword evidence="2" id="KW-1185">Reference proteome</keyword>
<proteinExistence type="predicted"/>